<feature type="transmembrane region" description="Helical" evidence="1">
    <location>
        <begin position="94"/>
        <end position="113"/>
    </location>
</feature>
<dbReference type="AlphaFoldDB" id="I0V057"/>
<protein>
    <recommendedName>
        <fullName evidence="4">DUF998 domain-containing protein</fullName>
    </recommendedName>
</protein>
<accession>I0V057</accession>
<dbReference type="RefSeq" id="WP_006237633.1">
    <property type="nucleotide sequence ID" value="NZ_JH636049.1"/>
</dbReference>
<name>I0V057_9PSEU</name>
<organism evidence="2 3">
    <name type="scientific">Saccharomonospora xinjiangensis XJ-54</name>
    <dbReference type="NCBI Taxonomy" id="882086"/>
    <lineage>
        <taxon>Bacteria</taxon>
        <taxon>Bacillati</taxon>
        <taxon>Actinomycetota</taxon>
        <taxon>Actinomycetes</taxon>
        <taxon>Pseudonocardiales</taxon>
        <taxon>Pseudonocardiaceae</taxon>
        <taxon>Saccharomonospora</taxon>
    </lineage>
</organism>
<feature type="transmembrane region" description="Helical" evidence="1">
    <location>
        <begin position="63"/>
        <end position="82"/>
    </location>
</feature>
<evidence type="ECO:0008006" key="4">
    <source>
        <dbReference type="Google" id="ProtNLM"/>
    </source>
</evidence>
<proteinExistence type="predicted"/>
<feature type="transmembrane region" description="Helical" evidence="1">
    <location>
        <begin position="133"/>
        <end position="153"/>
    </location>
</feature>
<evidence type="ECO:0000256" key="1">
    <source>
        <dbReference type="SAM" id="Phobius"/>
    </source>
</evidence>
<keyword evidence="1" id="KW-0472">Membrane</keyword>
<keyword evidence="3" id="KW-1185">Reference proteome</keyword>
<dbReference type="HOGENOM" id="CLU_1353973_0_0_11"/>
<reference evidence="2 3" key="1">
    <citation type="submission" date="2012-01" db="EMBL/GenBank/DDBJ databases">
        <title>Improved High-Quality Draft sequence of Saccharomonospora xinjiangensis XJ-54.</title>
        <authorList>
            <consortium name="US DOE Joint Genome Institute"/>
            <person name="Lucas S."/>
            <person name="Han J."/>
            <person name="Lapidus A."/>
            <person name="Cheng J.-F."/>
            <person name="Goodwin L."/>
            <person name="Pitluck S."/>
            <person name="Peters L."/>
            <person name="Mikhailova N."/>
            <person name="Teshima H."/>
            <person name="Detter J.C."/>
            <person name="Han C."/>
            <person name="Tapia R."/>
            <person name="Land M."/>
            <person name="Hauser L."/>
            <person name="Kyrpides N."/>
            <person name="Ivanova N."/>
            <person name="Pagani I."/>
            <person name="Brambilla E.-M."/>
            <person name="Klenk H.-P."/>
            <person name="Woyke T."/>
        </authorList>
    </citation>
    <scope>NUCLEOTIDE SEQUENCE [LARGE SCALE GENOMIC DNA]</scope>
    <source>
        <strain evidence="2 3">XJ-54</strain>
    </source>
</reference>
<feature type="transmembrane region" description="Helical" evidence="1">
    <location>
        <begin position="193"/>
        <end position="211"/>
    </location>
</feature>
<keyword evidence="1" id="KW-0812">Transmembrane</keyword>
<sequence>MPSVPHRAEPPLGAVRRFTAGLLFLGAVAHSGFLAEAFLDTALSPWHNFPARLASAGQPYSDVFRYADCVAGAAFVLAGPSLFRIAPVHWQGRLTVTVLSAYGVVLLLRAAFPPECLPDGAGRCVSHGGASDLLVLLAGVQHVVGPLIVGAWWRGRWKRITLALFVVQFALWAVLVGASWLLDGRFVGVAARLQVVGASVLFGAGAVYILRMGRRAEDVRRPAEASSREGATSCPG</sequence>
<evidence type="ECO:0000313" key="3">
    <source>
        <dbReference type="Proteomes" id="UP000004691"/>
    </source>
</evidence>
<evidence type="ECO:0000313" key="2">
    <source>
        <dbReference type="EMBL" id="EID53510.1"/>
    </source>
</evidence>
<dbReference type="Proteomes" id="UP000004691">
    <property type="component" value="Unassembled WGS sequence"/>
</dbReference>
<dbReference type="EMBL" id="JH636049">
    <property type="protein sequence ID" value="EID53510.1"/>
    <property type="molecule type" value="Genomic_DNA"/>
</dbReference>
<keyword evidence="1" id="KW-1133">Transmembrane helix</keyword>
<dbReference type="STRING" id="882086.SacxiDRAFT_1258"/>
<feature type="transmembrane region" description="Helical" evidence="1">
    <location>
        <begin position="21"/>
        <end position="43"/>
    </location>
</feature>
<dbReference type="eggNOG" id="ENOG50342QU">
    <property type="taxonomic scope" value="Bacteria"/>
</dbReference>
<feature type="transmembrane region" description="Helical" evidence="1">
    <location>
        <begin position="160"/>
        <end position="181"/>
    </location>
</feature>
<dbReference type="OrthoDB" id="3406108at2"/>
<gene>
    <name evidence="2" type="ORF">SacxiDRAFT_1258</name>
</gene>